<gene>
    <name evidence="5" type="ORF">AN477_17705</name>
</gene>
<dbReference type="PANTHER" id="PTHR42738:SF7">
    <property type="entry name" value="HYDROXYMETHYLGLUTARYL-COA LYASE"/>
    <property type="match status" value="1"/>
</dbReference>
<dbReference type="InterPro" id="IPR043594">
    <property type="entry name" value="HMGL"/>
</dbReference>
<evidence type="ECO:0000256" key="3">
    <source>
        <dbReference type="ARBA" id="ARBA00023239"/>
    </source>
</evidence>
<dbReference type="PANTHER" id="PTHR42738">
    <property type="entry name" value="HYDROXYMETHYLGLUTARYL-COA LYASE"/>
    <property type="match status" value="1"/>
</dbReference>
<dbReference type="CDD" id="cd07938">
    <property type="entry name" value="DRE_TIM_HMGL"/>
    <property type="match status" value="1"/>
</dbReference>
<dbReference type="EMBL" id="LJCO01000077">
    <property type="protein sequence ID" value="KPV42431.1"/>
    <property type="molecule type" value="Genomic_DNA"/>
</dbReference>
<evidence type="ECO:0000256" key="2">
    <source>
        <dbReference type="ARBA" id="ARBA00022723"/>
    </source>
</evidence>
<dbReference type="Gene3D" id="3.20.20.70">
    <property type="entry name" value="Aldolase class I"/>
    <property type="match status" value="1"/>
</dbReference>
<evidence type="ECO:0000259" key="4">
    <source>
        <dbReference type="PROSITE" id="PS50991"/>
    </source>
</evidence>
<dbReference type="InterPro" id="IPR000891">
    <property type="entry name" value="PYR_CT"/>
</dbReference>
<dbReference type="GO" id="GO:0004419">
    <property type="term" value="F:hydroxymethylglutaryl-CoA lyase activity"/>
    <property type="evidence" value="ECO:0007669"/>
    <property type="project" value="TreeGrafter"/>
</dbReference>
<name>A0A0P9EU26_9BACL</name>
<keyword evidence="6" id="KW-1185">Reference proteome</keyword>
<dbReference type="SUPFAM" id="SSF51569">
    <property type="entry name" value="Aldolase"/>
    <property type="match status" value="1"/>
</dbReference>
<dbReference type="PATRIC" id="fig|471514.4.peg.5011"/>
<dbReference type="Proteomes" id="UP000050482">
    <property type="component" value="Unassembled WGS sequence"/>
</dbReference>
<dbReference type="GO" id="GO:0006552">
    <property type="term" value="P:L-leucine catabolic process"/>
    <property type="evidence" value="ECO:0007669"/>
    <property type="project" value="TreeGrafter"/>
</dbReference>
<keyword evidence="2" id="KW-0479">Metal-binding</keyword>
<proteinExistence type="inferred from homology"/>
<accession>A0A0P9EU26</accession>
<dbReference type="NCBIfam" id="NF004283">
    <property type="entry name" value="PRK05692.1"/>
    <property type="match status" value="1"/>
</dbReference>
<evidence type="ECO:0000256" key="1">
    <source>
        <dbReference type="ARBA" id="ARBA00009405"/>
    </source>
</evidence>
<dbReference type="AlphaFoldDB" id="A0A0P9EU26"/>
<evidence type="ECO:0000313" key="5">
    <source>
        <dbReference type="EMBL" id="KPV42431.1"/>
    </source>
</evidence>
<dbReference type="RefSeq" id="WP_054970502.1">
    <property type="nucleotide sequence ID" value="NZ_LJCO01000077.1"/>
</dbReference>
<sequence length="295" mass="32030">MIDITEVGPRDGLQNEERILSVEERIDIITNLVKAGMKSIEAVSFVNPKIVPQMAGAEEVVRQLPRIDGVRYAGLVLSEKGMKRALDCELDELNVVLAASSTFNYKNSRRTREEALRELTPLIKEGKKSGFVVNAVIGTAFGCPFEGHILFADILQLAKQFLDSGADKLTLADTTGLANPAQVMSSVKEFKTSFPTVDLGLHFHNTRGLALANAHAGYLAGVRRFDSSIGGIGGCPFAPLSVGNVSTEDMVHMFEQMGEEVPVKTADLFPTTDLVQKLLGHPMYSYVRKAGVAYS</sequence>
<protein>
    <submittedName>
        <fullName evidence="5">Hydroxymethylglutaryl-CoA lyase</fullName>
    </submittedName>
</protein>
<dbReference type="InterPro" id="IPR013785">
    <property type="entry name" value="Aldolase_TIM"/>
</dbReference>
<feature type="domain" description="Pyruvate carboxyltransferase" evidence="4">
    <location>
        <begin position="2"/>
        <end position="269"/>
    </location>
</feature>
<dbReference type="Pfam" id="PF00682">
    <property type="entry name" value="HMGL-like"/>
    <property type="match status" value="1"/>
</dbReference>
<comment type="caution">
    <text evidence="5">The sequence shown here is derived from an EMBL/GenBank/DDBJ whole genome shotgun (WGS) entry which is preliminary data.</text>
</comment>
<comment type="similarity">
    <text evidence="1">Belongs to the HMG-CoA lyase family.</text>
</comment>
<organism evidence="5 6">
    <name type="scientific">Alicyclobacillus ferrooxydans</name>
    <dbReference type="NCBI Taxonomy" id="471514"/>
    <lineage>
        <taxon>Bacteria</taxon>
        <taxon>Bacillati</taxon>
        <taxon>Bacillota</taxon>
        <taxon>Bacilli</taxon>
        <taxon>Bacillales</taxon>
        <taxon>Alicyclobacillaceae</taxon>
        <taxon>Alicyclobacillus</taxon>
    </lineage>
</organism>
<reference evidence="5 6" key="1">
    <citation type="submission" date="2015-09" db="EMBL/GenBank/DDBJ databases">
        <title>Draft genome sequence of Alicyclobacillus ferrooxydans DSM 22381.</title>
        <authorList>
            <person name="Hemp J."/>
        </authorList>
    </citation>
    <scope>NUCLEOTIDE SEQUENCE [LARGE SCALE GENOMIC DNA]</scope>
    <source>
        <strain evidence="5 6">TC-34</strain>
    </source>
</reference>
<keyword evidence="3 5" id="KW-0456">Lyase</keyword>
<dbReference type="STRING" id="471514.AN477_17705"/>
<evidence type="ECO:0000313" key="6">
    <source>
        <dbReference type="Proteomes" id="UP000050482"/>
    </source>
</evidence>
<dbReference type="PROSITE" id="PS50991">
    <property type="entry name" value="PYR_CT"/>
    <property type="match status" value="1"/>
</dbReference>
<dbReference type="GO" id="GO:0046872">
    <property type="term" value="F:metal ion binding"/>
    <property type="evidence" value="ECO:0007669"/>
    <property type="project" value="UniProtKB-KW"/>
</dbReference>
<dbReference type="GO" id="GO:0046951">
    <property type="term" value="P:ketone body biosynthetic process"/>
    <property type="evidence" value="ECO:0007669"/>
    <property type="project" value="TreeGrafter"/>
</dbReference>